<dbReference type="PRINTS" id="PR00081">
    <property type="entry name" value="GDHRDH"/>
</dbReference>
<sequence>MKDEIVVITGANSGIGKAAAIKFAAEGYTVIMACRNLELSRETQKEIIAVSNNDQVKLMELDTASFASIRTFCSAFKSQYDKLDILIHNAAYMNHGEKYRLSPDNIELTFATNVFGPYLITTLLLDDLKKSKNPRILHACSNIIKHFFDPKRKIDFDQLQGQKKDSKRHSVYKNYCASKMALLMVTFKMADVYQNDGVKVNALQINGAKMSKATLRKVKPHWRIIARIQNLYFPSPSVMAQHYFDICTSDKFETITGKLIDHKQKMMQQPPSHNPNVITQIKQITGSKVYPAYAANPEIQEKLWELCNSLTNKNMVTPSSEQHA</sequence>
<evidence type="ECO:0000313" key="3">
    <source>
        <dbReference type="Proteomes" id="UP001597040"/>
    </source>
</evidence>
<keyword evidence="3" id="KW-1185">Reference proteome</keyword>
<dbReference type="Pfam" id="PF00106">
    <property type="entry name" value="adh_short"/>
    <property type="match status" value="1"/>
</dbReference>
<dbReference type="InterPro" id="IPR002347">
    <property type="entry name" value="SDR_fam"/>
</dbReference>
<dbReference type="EMBL" id="JBHTKJ010000045">
    <property type="protein sequence ID" value="MFD1039717.1"/>
    <property type="molecule type" value="Genomic_DNA"/>
</dbReference>
<protein>
    <submittedName>
        <fullName evidence="2">SDR family NAD(P)-dependent oxidoreductase</fullName>
    </submittedName>
</protein>
<dbReference type="PANTHER" id="PTHR43157">
    <property type="entry name" value="PHOSPHATIDYLINOSITOL-GLYCAN BIOSYNTHESIS CLASS F PROTEIN-RELATED"/>
    <property type="match status" value="1"/>
</dbReference>
<dbReference type="SUPFAM" id="SSF51735">
    <property type="entry name" value="NAD(P)-binding Rossmann-fold domains"/>
    <property type="match status" value="1"/>
</dbReference>
<keyword evidence="1" id="KW-0560">Oxidoreductase</keyword>
<dbReference type="InterPro" id="IPR036291">
    <property type="entry name" value="NAD(P)-bd_dom_sf"/>
</dbReference>
<dbReference type="Proteomes" id="UP001597040">
    <property type="component" value="Unassembled WGS sequence"/>
</dbReference>
<gene>
    <name evidence="2" type="ORF">ACFQ3N_15120</name>
</gene>
<comment type="caution">
    <text evidence="2">The sequence shown here is derived from an EMBL/GenBank/DDBJ whole genome shotgun (WGS) entry which is preliminary data.</text>
</comment>
<dbReference type="PANTHER" id="PTHR43157:SF31">
    <property type="entry name" value="PHOSPHATIDYLINOSITOL-GLYCAN BIOSYNTHESIS CLASS F PROTEIN"/>
    <property type="match status" value="1"/>
</dbReference>
<name>A0ABW3LNW8_9BACI</name>
<accession>A0ABW3LNW8</accession>
<evidence type="ECO:0000313" key="2">
    <source>
        <dbReference type="EMBL" id="MFD1039717.1"/>
    </source>
</evidence>
<reference evidence="3" key="1">
    <citation type="journal article" date="2019" name="Int. J. Syst. Evol. Microbiol.">
        <title>The Global Catalogue of Microorganisms (GCM) 10K type strain sequencing project: providing services to taxonomists for standard genome sequencing and annotation.</title>
        <authorList>
            <consortium name="The Broad Institute Genomics Platform"/>
            <consortium name="The Broad Institute Genome Sequencing Center for Infectious Disease"/>
            <person name="Wu L."/>
            <person name="Ma J."/>
        </authorList>
    </citation>
    <scope>NUCLEOTIDE SEQUENCE [LARGE SCALE GENOMIC DNA]</scope>
    <source>
        <strain evidence="3">CCUG 56754</strain>
    </source>
</reference>
<dbReference type="RefSeq" id="WP_390363374.1">
    <property type="nucleotide sequence ID" value="NZ_JBHTKJ010000045.1"/>
</dbReference>
<evidence type="ECO:0000256" key="1">
    <source>
        <dbReference type="ARBA" id="ARBA00023002"/>
    </source>
</evidence>
<proteinExistence type="predicted"/>
<organism evidence="2 3">
    <name type="scientific">Virgibacillus byunsanensis</name>
    <dbReference type="NCBI Taxonomy" id="570945"/>
    <lineage>
        <taxon>Bacteria</taxon>
        <taxon>Bacillati</taxon>
        <taxon>Bacillota</taxon>
        <taxon>Bacilli</taxon>
        <taxon>Bacillales</taxon>
        <taxon>Bacillaceae</taxon>
        <taxon>Virgibacillus</taxon>
    </lineage>
</organism>
<dbReference type="Gene3D" id="3.40.50.720">
    <property type="entry name" value="NAD(P)-binding Rossmann-like Domain"/>
    <property type="match status" value="1"/>
</dbReference>